<evidence type="ECO:0000313" key="2">
    <source>
        <dbReference type="EMBL" id="KAF2750681.1"/>
    </source>
</evidence>
<feature type="region of interest" description="Disordered" evidence="1">
    <location>
        <begin position="263"/>
        <end position="283"/>
    </location>
</feature>
<dbReference type="AlphaFoldDB" id="A0A6A6VN97"/>
<feature type="region of interest" description="Disordered" evidence="1">
    <location>
        <begin position="150"/>
        <end position="221"/>
    </location>
</feature>
<protein>
    <submittedName>
        <fullName evidence="2">Uncharacterized protein</fullName>
    </submittedName>
</protein>
<name>A0A6A6VN97_9PLEO</name>
<keyword evidence="3" id="KW-1185">Reference proteome</keyword>
<reference evidence="2" key="1">
    <citation type="journal article" date="2020" name="Stud. Mycol.">
        <title>101 Dothideomycetes genomes: a test case for predicting lifestyles and emergence of pathogens.</title>
        <authorList>
            <person name="Haridas S."/>
            <person name="Albert R."/>
            <person name="Binder M."/>
            <person name="Bloem J."/>
            <person name="Labutti K."/>
            <person name="Salamov A."/>
            <person name="Andreopoulos B."/>
            <person name="Baker S."/>
            <person name="Barry K."/>
            <person name="Bills G."/>
            <person name="Bluhm B."/>
            <person name="Cannon C."/>
            <person name="Castanera R."/>
            <person name="Culley D."/>
            <person name="Daum C."/>
            <person name="Ezra D."/>
            <person name="Gonzalez J."/>
            <person name="Henrissat B."/>
            <person name="Kuo A."/>
            <person name="Liang C."/>
            <person name="Lipzen A."/>
            <person name="Lutzoni F."/>
            <person name="Magnuson J."/>
            <person name="Mondo S."/>
            <person name="Nolan M."/>
            <person name="Ohm R."/>
            <person name="Pangilinan J."/>
            <person name="Park H.-J."/>
            <person name="Ramirez L."/>
            <person name="Alfaro M."/>
            <person name="Sun H."/>
            <person name="Tritt A."/>
            <person name="Yoshinaga Y."/>
            <person name="Zwiers L.-H."/>
            <person name="Turgeon B."/>
            <person name="Goodwin S."/>
            <person name="Spatafora J."/>
            <person name="Crous P."/>
            <person name="Grigoriev I."/>
        </authorList>
    </citation>
    <scope>NUCLEOTIDE SEQUENCE</scope>
    <source>
        <strain evidence="2">CBS 119925</strain>
    </source>
</reference>
<feature type="compositionally biased region" description="Acidic residues" evidence="1">
    <location>
        <begin position="366"/>
        <end position="375"/>
    </location>
</feature>
<organism evidence="2 3">
    <name type="scientific">Sporormia fimetaria CBS 119925</name>
    <dbReference type="NCBI Taxonomy" id="1340428"/>
    <lineage>
        <taxon>Eukaryota</taxon>
        <taxon>Fungi</taxon>
        <taxon>Dikarya</taxon>
        <taxon>Ascomycota</taxon>
        <taxon>Pezizomycotina</taxon>
        <taxon>Dothideomycetes</taxon>
        <taxon>Pleosporomycetidae</taxon>
        <taxon>Pleosporales</taxon>
        <taxon>Sporormiaceae</taxon>
        <taxon>Sporormia</taxon>
    </lineage>
</organism>
<accession>A0A6A6VN97</accession>
<dbReference type="OrthoDB" id="5380370at2759"/>
<dbReference type="EMBL" id="MU006563">
    <property type="protein sequence ID" value="KAF2750681.1"/>
    <property type="molecule type" value="Genomic_DNA"/>
</dbReference>
<feature type="compositionally biased region" description="Acidic residues" evidence="1">
    <location>
        <begin position="183"/>
        <end position="196"/>
    </location>
</feature>
<gene>
    <name evidence="2" type="ORF">M011DRAFT_464507</name>
</gene>
<feature type="region of interest" description="Disordered" evidence="1">
    <location>
        <begin position="366"/>
        <end position="387"/>
    </location>
</feature>
<proteinExistence type="predicted"/>
<evidence type="ECO:0000256" key="1">
    <source>
        <dbReference type="SAM" id="MobiDB-lite"/>
    </source>
</evidence>
<sequence length="507" mass="56930">MAIMKRSDFGASFSHAEFDALPNSVQRKCFSSLERLRLADQAAESLEDKQSHIRSGQSVQSFPYASSRRSSSIAVRSSVRRALSRRRVRKAESVQLQLEQEAQFFALLPPKLRKQHFSPQEQADLIGRCDPSFLPEPVAERAQQRFDDFQFGFFDDPPATPSPERGRPRRRSRSLSPTRIPIDDDEALETDDEDEGSLLHADTMSPPLSYRMPGQSPPFRRTLSLTSIPVRRSTSSTPYIAEAALVPFGPPLRHTRAVSLSFSNRRSSHTHTPTPPIIDPSATHYQDPEARKKLRMIASAQKFDEAVEFGFPSLPSDHHAPSTTTTTSHYHLPPITTDARNFSRDMQTFLRDDTFSFLDDLDNDDLPDTDTDSLPDLDSPATPSSAAGLSFRCHTRHASPSNFSSAGSHILATGPLPSAPRLNREMTLRMTLTRPDLRADEEQLYGWQNQGVKSKEKERERERDDPFALEALKLSDDMTGSKGPFYVKPRNGGLVARLFKRGSRRGR</sequence>
<dbReference type="Proteomes" id="UP000799440">
    <property type="component" value="Unassembled WGS sequence"/>
</dbReference>
<evidence type="ECO:0000313" key="3">
    <source>
        <dbReference type="Proteomes" id="UP000799440"/>
    </source>
</evidence>